<accession>A0A859DU33</accession>
<dbReference type="InterPro" id="IPR000836">
    <property type="entry name" value="PRTase_dom"/>
</dbReference>
<protein>
    <submittedName>
        <fullName evidence="3">ComF family protein</fullName>
    </submittedName>
</protein>
<dbReference type="InterPro" id="IPR051910">
    <property type="entry name" value="ComF/GntX_DNA_util-trans"/>
</dbReference>
<evidence type="ECO:0000313" key="4">
    <source>
        <dbReference type="Proteomes" id="UP000501316"/>
    </source>
</evidence>
<dbReference type="Pfam" id="PF00156">
    <property type="entry name" value="Pribosyltran"/>
    <property type="match status" value="1"/>
</dbReference>
<dbReference type="AlphaFoldDB" id="A0A859DU33"/>
<organism evidence="3 4">
    <name type="scientific">Caproicibacterium lactatifermentans</name>
    <dbReference type="NCBI Taxonomy" id="2666138"/>
    <lineage>
        <taxon>Bacteria</taxon>
        <taxon>Bacillati</taxon>
        <taxon>Bacillota</taxon>
        <taxon>Clostridia</taxon>
        <taxon>Eubacteriales</taxon>
        <taxon>Oscillospiraceae</taxon>
        <taxon>Caproicibacterium</taxon>
    </lineage>
</organism>
<comment type="similarity">
    <text evidence="1">Belongs to the ComF/GntX family.</text>
</comment>
<feature type="domain" description="Phosphoribosyltransferase" evidence="2">
    <location>
        <begin position="123"/>
        <end position="213"/>
    </location>
</feature>
<dbReference type="InterPro" id="IPR029057">
    <property type="entry name" value="PRTase-like"/>
</dbReference>
<proteinExistence type="inferred from homology"/>
<name>A0A859DU33_9FIRM</name>
<dbReference type="PANTHER" id="PTHR47505:SF1">
    <property type="entry name" value="DNA UTILIZATION PROTEIN YHGH"/>
    <property type="match status" value="1"/>
</dbReference>
<dbReference type="PANTHER" id="PTHR47505">
    <property type="entry name" value="DNA UTILIZATION PROTEIN YHGH"/>
    <property type="match status" value="1"/>
</dbReference>
<dbReference type="SUPFAM" id="SSF53271">
    <property type="entry name" value="PRTase-like"/>
    <property type="match status" value="1"/>
</dbReference>
<evidence type="ECO:0000313" key="3">
    <source>
        <dbReference type="EMBL" id="QKN24422.1"/>
    </source>
</evidence>
<reference evidence="3 4" key="1">
    <citation type="submission" date="2019-11" db="EMBL/GenBank/DDBJ databases">
        <authorList>
            <person name="Ren C."/>
            <person name="Wang H."/>
            <person name="Xu Y."/>
        </authorList>
    </citation>
    <scope>NUCLEOTIDE SEQUENCE [LARGE SCALE GENOMIC DNA]</scope>
    <source>
        <strain evidence="3 4">LBM 19010</strain>
    </source>
</reference>
<evidence type="ECO:0000259" key="2">
    <source>
        <dbReference type="Pfam" id="PF00156"/>
    </source>
</evidence>
<dbReference type="KEGG" id="clf:GJQ69_08005"/>
<gene>
    <name evidence="3" type="ORF">GJQ69_08005</name>
</gene>
<dbReference type="Gene3D" id="3.40.50.2020">
    <property type="match status" value="1"/>
</dbReference>
<dbReference type="CDD" id="cd06223">
    <property type="entry name" value="PRTases_typeI"/>
    <property type="match status" value="1"/>
</dbReference>
<dbReference type="EMBL" id="CP046051">
    <property type="protein sequence ID" value="QKN24422.1"/>
    <property type="molecule type" value="Genomic_DNA"/>
</dbReference>
<sequence>MMHPEWSFLADLFFPPCCPFCGKVIRHGEGTCPSCADLQPKLMKKALPLKNGGAPFCYAIYVYQGRVRDAILRMKFADEPSVAPFFGRKLAQQLPTEVQPDVVTAVPMSRLHKRKRGYNQSERIARAAAAELGLPYRTLLYKAKKNRTQHRLSAVERFRNVQGVFAAKPAAKQKRILLIDDIATTGATLAECTRVLLREGAQSVLCAAVALAPEPDR</sequence>
<dbReference type="Proteomes" id="UP000501316">
    <property type="component" value="Chromosome"/>
</dbReference>
<dbReference type="RefSeq" id="WP_174193473.1">
    <property type="nucleotide sequence ID" value="NZ_CP046051.1"/>
</dbReference>
<evidence type="ECO:0000256" key="1">
    <source>
        <dbReference type="ARBA" id="ARBA00008007"/>
    </source>
</evidence>